<keyword evidence="1" id="KW-0812">Transmembrane</keyword>
<dbReference type="HOGENOM" id="CLU_1794478_0_0_5"/>
<dbReference type="KEGG" id="nwi:Nwi_0663"/>
<evidence type="ECO:0000256" key="1">
    <source>
        <dbReference type="SAM" id="Phobius"/>
    </source>
</evidence>
<keyword evidence="1" id="KW-0472">Membrane</keyword>
<dbReference type="RefSeq" id="WP_011313985.1">
    <property type="nucleotide sequence ID" value="NC_007406.1"/>
</dbReference>
<sequence>MFYGPHSSSLKQNKGRTSLPLSELNRLVRYRQAAFACMTHIIAIPPQHIIIGMPLFAMFIMFWQHCMNMSFIDASMGFISQVMPLAVIVQVIWHIMVGIDIMPPIGIMPFIIMGDVMGDAPPIMGIIICIAGVMCLSLQEVNDL</sequence>
<feature type="transmembrane region" description="Helical" evidence="1">
    <location>
        <begin position="120"/>
        <end position="139"/>
    </location>
</feature>
<dbReference type="EMBL" id="CP000115">
    <property type="protein sequence ID" value="ABA03929.1"/>
    <property type="molecule type" value="Genomic_DNA"/>
</dbReference>
<reference evidence="2 3" key="1">
    <citation type="journal article" date="2006" name="Appl. Environ. Microbiol.">
        <title>Genome sequence of the chemolithoautotrophic nitrite-oxidizing bacterium Nitrobacter winogradskyi Nb-255.</title>
        <authorList>
            <person name="Starkenburg S.R."/>
            <person name="Chain P.S."/>
            <person name="Sayavedra-Soto L.A."/>
            <person name="Hauser L."/>
            <person name="Land M.L."/>
            <person name="Larimer F.W."/>
            <person name="Malfatti S.A."/>
            <person name="Klotz M.G."/>
            <person name="Bottomley P.J."/>
            <person name="Arp D.J."/>
            <person name="Hickey W.J."/>
        </authorList>
    </citation>
    <scope>NUCLEOTIDE SEQUENCE [LARGE SCALE GENOMIC DNA]</scope>
    <source>
        <strain evidence="3">ATCC 25391 / DSM 10237 / CIP 104748 / NCIMB 11846 / Nb-255</strain>
    </source>
</reference>
<dbReference type="AlphaFoldDB" id="Q3SUW2"/>
<evidence type="ECO:0000313" key="2">
    <source>
        <dbReference type="EMBL" id="ABA03929.1"/>
    </source>
</evidence>
<feature type="transmembrane region" description="Helical" evidence="1">
    <location>
        <begin position="78"/>
        <end position="99"/>
    </location>
</feature>
<organism evidence="2 3">
    <name type="scientific">Nitrobacter winogradskyi (strain ATCC 25391 / DSM 10237 / CIP 104748 / NCIMB 11846 / Nb-255)</name>
    <dbReference type="NCBI Taxonomy" id="323098"/>
    <lineage>
        <taxon>Bacteria</taxon>
        <taxon>Pseudomonadati</taxon>
        <taxon>Pseudomonadota</taxon>
        <taxon>Alphaproteobacteria</taxon>
        <taxon>Hyphomicrobiales</taxon>
        <taxon>Nitrobacteraceae</taxon>
        <taxon>Nitrobacter</taxon>
    </lineage>
</organism>
<dbReference type="Proteomes" id="UP000002531">
    <property type="component" value="Chromosome"/>
</dbReference>
<protein>
    <submittedName>
        <fullName evidence="2">Uncharacterized protein</fullName>
    </submittedName>
</protein>
<proteinExistence type="predicted"/>
<feature type="transmembrane region" description="Helical" evidence="1">
    <location>
        <begin position="33"/>
        <end position="63"/>
    </location>
</feature>
<evidence type="ECO:0000313" key="3">
    <source>
        <dbReference type="Proteomes" id="UP000002531"/>
    </source>
</evidence>
<keyword evidence="1" id="KW-1133">Transmembrane helix</keyword>
<keyword evidence="3" id="KW-1185">Reference proteome</keyword>
<name>Q3SUW2_NITWN</name>
<gene>
    <name evidence="2" type="ordered locus">Nwi_0663</name>
</gene>
<accession>Q3SUW2</accession>